<dbReference type="RefSeq" id="WP_054360634.1">
    <property type="nucleotide sequence ID" value="NZ_LJYW01000001.1"/>
</dbReference>
<accession>A0A0P6VNP0</accession>
<reference evidence="1 2" key="2">
    <citation type="submission" date="2015-10" db="EMBL/GenBank/DDBJ databases">
        <title>Draft Genome Sequence of Prosthecomicrobium hirschii ATCC 27832.</title>
        <authorList>
            <person name="Daniel J."/>
            <person name="Givan S.A."/>
            <person name="Brun Y.V."/>
            <person name="Brown P.J."/>
        </authorList>
    </citation>
    <scope>NUCLEOTIDE SEQUENCE [LARGE SCALE GENOMIC DNA]</scope>
    <source>
        <strain evidence="1 2">16</strain>
    </source>
</reference>
<comment type="caution">
    <text evidence="1">The sequence shown here is derived from an EMBL/GenBank/DDBJ whole genome shotgun (WGS) entry which is preliminary data.</text>
</comment>
<protein>
    <submittedName>
        <fullName evidence="1">Uncharacterized protein</fullName>
    </submittedName>
</protein>
<dbReference type="EMBL" id="LJYW01000001">
    <property type="protein sequence ID" value="KPL54467.1"/>
    <property type="molecule type" value="Genomic_DNA"/>
</dbReference>
<evidence type="ECO:0000313" key="2">
    <source>
        <dbReference type="Proteomes" id="UP000048984"/>
    </source>
</evidence>
<dbReference type="Proteomes" id="UP000048984">
    <property type="component" value="Unassembled WGS sequence"/>
</dbReference>
<name>A0A0P6VNP0_9HYPH</name>
<proteinExistence type="predicted"/>
<dbReference type="AlphaFoldDB" id="A0A0P6VNP0"/>
<dbReference type="STRING" id="665126.ABB55_21455"/>
<keyword evidence="2" id="KW-1185">Reference proteome</keyword>
<organism evidence="1 2">
    <name type="scientific">Prosthecodimorpha hirschii</name>
    <dbReference type="NCBI Taxonomy" id="665126"/>
    <lineage>
        <taxon>Bacteria</taxon>
        <taxon>Pseudomonadati</taxon>
        <taxon>Pseudomonadota</taxon>
        <taxon>Alphaproteobacteria</taxon>
        <taxon>Hyphomicrobiales</taxon>
        <taxon>Ancalomicrobiaceae</taxon>
        <taxon>Prosthecodimorpha</taxon>
    </lineage>
</organism>
<reference evidence="1 2" key="1">
    <citation type="submission" date="2015-09" db="EMBL/GenBank/DDBJ databases">
        <authorList>
            <person name="Jackson K.R."/>
            <person name="Lunt B.L."/>
            <person name="Fisher J.N.B."/>
            <person name="Gardner A.V."/>
            <person name="Bailey M.E."/>
            <person name="Deus L.M."/>
            <person name="Earl A.S."/>
            <person name="Gibby P.D."/>
            <person name="Hartmann K.A."/>
            <person name="Liu J.E."/>
            <person name="Manci A.M."/>
            <person name="Nielsen D.A."/>
            <person name="Solomon M.B."/>
            <person name="Breakwell D.P."/>
            <person name="Burnett S.H."/>
            <person name="Grose J.H."/>
        </authorList>
    </citation>
    <scope>NUCLEOTIDE SEQUENCE [LARGE SCALE GENOMIC DNA]</scope>
    <source>
        <strain evidence="1 2">16</strain>
    </source>
</reference>
<gene>
    <name evidence="1" type="ORF">ABB55_21455</name>
</gene>
<sequence length="148" mass="15809">MLPSLRRIAVMALIVCVLLAGAALVLLGHGDRSADQARWREAAAAAAPIVALVESYRRERGALPRYAGDLAGRVPDGLVAEDIGALIRFDTGTPPAWLYSLDADGTGFELSRKLGTDTKLVYSEEAGRGRWTYDPGDGNDPVPVEIHP</sequence>
<evidence type="ECO:0000313" key="1">
    <source>
        <dbReference type="EMBL" id="KPL54467.1"/>
    </source>
</evidence>